<evidence type="ECO:0000313" key="2">
    <source>
        <dbReference type="Proteomes" id="UP000656077"/>
    </source>
</evidence>
<dbReference type="InterPro" id="IPR022595">
    <property type="entry name" value="Enc34_ssDNA-bd"/>
</dbReference>
<dbReference type="Proteomes" id="UP000656077">
    <property type="component" value="Unassembled WGS sequence"/>
</dbReference>
<dbReference type="EMBL" id="WSRQ01000023">
    <property type="protein sequence ID" value="MVX64935.1"/>
    <property type="molecule type" value="Genomic_DNA"/>
</dbReference>
<sequence length="154" mass="17513">MNTKVVTGIIKLAYVHIFEPYSIVESVEPRYSTTIIISKCDAETLEPINRFIEEVNRYCNIKTLLRDGDLERPEDPLYKFSYFLNVNSKNKPGIVDSNVNTIIEPIEVKNGSYAKVSFNLYTYDSNSNKGIAASLNNIQLIEGFPLISCRNCVY</sequence>
<organism evidence="1 2">
    <name type="scientific">Clostridium chromiireducens</name>
    <dbReference type="NCBI Taxonomy" id="225345"/>
    <lineage>
        <taxon>Bacteria</taxon>
        <taxon>Bacillati</taxon>
        <taxon>Bacillota</taxon>
        <taxon>Clostridia</taxon>
        <taxon>Eubacteriales</taxon>
        <taxon>Clostridiaceae</taxon>
        <taxon>Clostridium</taxon>
    </lineage>
</organism>
<reference evidence="1" key="1">
    <citation type="submission" date="2019-12" db="EMBL/GenBank/DDBJ databases">
        <title>Microbes associate with the intestines of laboratory mice.</title>
        <authorList>
            <person name="Navarre W."/>
            <person name="Wong E."/>
        </authorList>
    </citation>
    <scope>NUCLEOTIDE SEQUENCE</scope>
    <source>
        <strain evidence="1">NM79_F5</strain>
    </source>
</reference>
<dbReference type="SUPFAM" id="SSF50249">
    <property type="entry name" value="Nucleic acid-binding proteins"/>
    <property type="match status" value="1"/>
</dbReference>
<dbReference type="Gene3D" id="2.40.50.140">
    <property type="entry name" value="Nucleic acid-binding proteins"/>
    <property type="match status" value="1"/>
</dbReference>
<proteinExistence type="predicted"/>
<dbReference type="Pfam" id="PF10991">
    <property type="entry name" value="Enc34_ssDNA-bd"/>
    <property type="match status" value="1"/>
</dbReference>
<evidence type="ECO:0000313" key="1">
    <source>
        <dbReference type="EMBL" id="MVX64935.1"/>
    </source>
</evidence>
<dbReference type="AlphaFoldDB" id="A0A964RNW5"/>
<protein>
    <submittedName>
        <fullName evidence="1">DUF2815 family protein</fullName>
    </submittedName>
</protein>
<dbReference type="InterPro" id="IPR012340">
    <property type="entry name" value="NA-bd_OB-fold"/>
</dbReference>
<gene>
    <name evidence="1" type="ORF">GKZ28_14665</name>
</gene>
<dbReference type="RefSeq" id="WP_160359757.1">
    <property type="nucleotide sequence ID" value="NZ_WSRQ01000023.1"/>
</dbReference>
<name>A0A964RNW5_9CLOT</name>
<comment type="caution">
    <text evidence="1">The sequence shown here is derived from an EMBL/GenBank/DDBJ whole genome shotgun (WGS) entry which is preliminary data.</text>
</comment>
<accession>A0A964RNW5</accession>